<proteinExistence type="predicted"/>
<name>A0A4T3F9N1_9SPHN</name>
<dbReference type="EMBL" id="SSHH01000001">
    <property type="protein sequence ID" value="TIX51730.1"/>
    <property type="molecule type" value="Genomic_DNA"/>
</dbReference>
<keyword evidence="2" id="KW-1185">Reference proteome</keyword>
<accession>A0A4T3F9N1</accession>
<organism evidence="1 2">
    <name type="scientific">Alteraurantiacibacter aquimixticola</name>
    <dbReference type="NCBI Taxonomy" id="2489173"/>
    <lineage>
        <taxon>Bacteria</taxon>
        <taxon>Pseudomonadati</taxon>
        <taxon>Pseudomonadota</taxon>
        <taxon>Alphaproteobacteria</taxon>
        <taxon>Sphingomonadales</taxon>
        <taxon>Erythrobacteraceae</taxon>
        <taxon>Alteraurantiacibacter</taxon>
    </lineage>
</organism>
<comment type="caution">
    <text evidence="1">The sequence shown here is derived from an EMBL/GenBank/DDBJ whole genome shotgun (WGS) entry which is preliminary data.</text>
</comment>
<protein>
    <submittedName>
        <fullName evidence="1">Uncharacterized protein</fullName>
    </submittedName>
</protein>
<sequence length="127" mass="13989">MISGKAKTLFRHWAKRSCNQGDLRDRIATFRLSRQYHAKGTQLEGIEAVAVAGPKGKILARVRCLAFVGQPCSKEPVIRQHRLIETSAMPRRSDMALSYGVEPSPTPKMPIAGLSTTVALPPRPAQR</sequence>
<reference evidence="1 2" key="1">
    <citation type="submission" date="2019-04" db="EMBL/GenBank/DDBJ databases">
        <title>Altererythrobacter aquimixticola sp. nov., isolated from sediment of junction between the ocean and a freshwater spring.</title>
        <authorList>
            <person name="Yoon J.-H."/>
        </authorList>
    </citation>
    <scope>NUCLEOTIDE SEQUENCE [LARGE SCALE GENOMIC DNA]</scope>
    <source>
        <strain evidence="1 2">SSKS-13</strain>
    </source>
</reference>
<gene>
    <name evidence="1" type="ORF">E5222_04580</name>
</gene>
<dbReference type="Proteomes" id="UP000309389">
    <property type="component" value="Unassembled WGS sequence"/>
</dbReference>
<evidence type="ECO:0000313" key="2">
    <source>
        <dbReference type="Proteomes" id="UP000309389"/>
    </source>
</evidence>
<dbReference type="AlphaFoldDB" id="A0A4T3F9N1"/>
<evidence type="ECO:0000313" key="1">
    <source>
        <dbReference type="EMBL" id="TIX51730.1"/>
    </source>
</evidence>